<evidence type="ECO:0000313" key="1">
    <source>
        <dbReference type="EMBL" id="QDZ15781.1"/>
    </source>
</evidence>
<dbReference type="EMBL" id="CP042305">
    <property type="protein sequence ID" value="QDZ15781.1"/>
    <property type="molecule type" value="Genomic_DNA"/>
</dbReference>
<dbReference type="RefSeq" id="WP_146321815.1">
    <property type="nucleotide sequence ID" value="NZ_CP042305.1"/>
</dbReference>
<dbReference type="AlphaFoldDB" id="A0A5B8M6G5"/>
<protein>
    <submittedName>
        <fullName evidence="1">HK97 gp10 family phage protein</fullName>
    </submittedName>
</protein>
<keyword evidence="2" id="KW-1185">Reference proteome</keyword>
<dbReference type="Proteomes" id="UP000320216">
    <property type="component" value="Chromosome"/>
</dbReference>
<name>A0A5B8M6G5_9MICO</name>
<reference evidence="1 2" key="1">
    <citation type="submission" date="2019-07" db="EMBL/GenBank/DDBJ databases">
        <title>Full genome sequence of Humibacter sp. WJ7-1.</title>
        <authorList>
            <person name="Im W.-T."/>
        </authorList>
    </citation>
    <scope>NUCLEOTIDE SEQUENCE [LARGE SCALE GENOMIC DNA]</scope>
    <source>
        <strain evidence="1 2">WJ7-1</strain>
    </source>
</reference>
<organism evidence="1 2">
    <name type="scientific">Humibacter ginsenosidimutans</name>
    <dbReference type="NCBI Taxonomy" id="2599293"/>
    <lineage>
        <taxon>Bacteria</taxon>
        <taxon>Bacillati</taxon>
        <taxon>Actinomycetota</taxon>
        <taxon>Actinomycetes</taxon>
        <taxon>Micrococcales</taxon>
        <taxon>Microbacteriaceae</taxon>
        <taxon>Humibacter</taxon>
    </lineage>
</organism>
<sequence>MAGIEWNIDLSGLDRITEAMDNLVPAAVVKAAEHVRGVAADLTPVESGHLVGSAEVKATSHDSARVYYPGPYARYQHFELQLKHAHGQALYLEQPMITEAQACFRIMADTLRLAGL</sequence>
<dbReference type="OrthoDB" id="1954318at2"/>
<dbReference type="KEGG" id="huw:FPZ11_14325"/>
<proteinExistence type="predicted"/>
<accession>A0A5B8M6G5</accession>
<evidence type="ECO:0000313" key="2">
    <source>
        <dbReference type="Proteomes" id="UP000320216"/>
    </source>
</evidence>
<gene>
    <name evidence="1" type="ORF">FPZ11_14325</name>
</gene>